<protein>
    <submittedName>
        <fullName evidence="4">Histone deacetylase domain-containing protein</fullName>
    </submittedName>
</protein>
<comment type="catalytic activity">
    <reaction evidence="1">
        <text>N(6)-acetyl-L-lysyl-[histone] + H2O = L-lysyl-[histone] + acetate</text>
        <dbReference type="Rhea" id="RHEA:58196"/>
        <dbReference type="Rhea" id="RHEA-COMP:9845"/>
        <dbReference type="Rhea" id="RHEA-COMP:11338"/>
        <dbReference type="ChEBI" id="CHEBI:15377"/>
        <dbReference type="ChEBI" id="CHEBI:29969"/>
        <dbReference type="ChEBI" id="CHEBI:30089"/>
        <dbReference type="ChEBI" id="CHEBI:61930"/>
        <dbReference type="EC" id="3.5.1.98"/>
    </reaction>
</comment>
<dbReference type="AlphaFoldDB" id="A0A915EK17"/>
<dbReference type="Gene3D" id="3.40.800.20">
    <property type="entry name" value="Histone deacetylase domain"/>
    <property type="match status" value="1"/>
</dbReference>
<dbReference type="SUPFAM" id="SSF52768">
    <property type="entry name" value="Arginase/deacetylase"/>
    <property type="match status" value="1"/>
</dbReference>
<evidence type="ECO:0000313" key="4">
    <source>
        <dbReference type="WBParaSite" id="jg7127"/>
    </source>
</evidence>
<dbReference type="Pfam" id="PF00850">
    <property type="entry name" value="Hist_deacetyl"/>
    <property type="match status" value="1"/>
</dbReference>
<dbReference type="GO" id="GO:0141221">
    <property type="term" value="F:histone deacetylase activity, hydrolytic mechanism"/>
    <property type="evidence" value="ECO:0007669"/>
    <property type="project" value="UniProtKB-EC"/>
</dbReference>
<organism evidence="3 4">
    <name type="scientific">Ditylenchus dipsaci</name>
    <dbReference type="NCBI Taxonomy" id="166011"/>
    <lineage>
        <taxon>Eukaryota</taxon>
        <taxon>Metazoa</taxon>
        <taxon>Ecdysozoa</taxon>
        <taxon>Nematoda</taxon>
        <taxon>Chromadorea</taxon>
        <taxon>Rhabditida</taxon>
        <taxon>Tylenchina</taxon>
        <taxon>Tylenchomorpha</taxon>
        <taxon>Sphaerularioidea</taxon>
        <taxon>Anguinidae</taxon>
        <taxon>Anguininae</taxon>
        <taxon>Ditylenchus</taxon>
    </lineage>
</organism>
<dbReference type="InterPro" id="IPR037138">
    <property type="entry name" value="His_deacetylse_dom_sf"/>
</dbReference>
<proteinExistence type="predicted"/>
<name>A0A915EK17_9BILA</name>
<evidence type="ECO:0000313" key="3">
    <source>
        <dbReference type="Proteomes" id="UP000887574"/>
    </source>
</evidence>
<feature type="domain" description="Histone deacetylase" evidence="2">
    <location>
        <begin position="1"/>
        <end position="87"/>
    </location>
</feature>
<accession>A0A915EK17</accession>
<keyword evidence="3" id="KW-1185">Reference proteome</keyword>
<dbReference type="InterPro" id="IPR023801">
    <property type="entry name" value="His_deacetylse_dom"/>
</dbReference>
<dbReference type="PANTHER" id="PTHR48252:SF77">
    <property type="entry name" value="HISTONE DEACETYLASE DOMAIN-CONTAINING PROTEIN"/>
    <property type="match status" value="1"/>
</dbReference>
<dbReference type="PANTHER" id="PTHR48252">
    <property type="entry name" value="HISTONE DEACETYLASE 2-RELATED"/>
    <property type="match status" value="1"/>
</dbReference>
<dbReference type="InterPro" id="IPR023696">
    <property type="entry name" value="Ureohydrolase_dom_sf"/>
</dbReference>
<sequence length="183" mass="20729">MDDESYNNIFKPVIQCVIENYNPTAIVLQCGADSLGSDRLGCFNLSFDGHGECVKFVKSLNIPMLVLGGGGYTLRNVARCWANETAILVDKHDDISNEIPDNSEYLEFFAPEFTLRPDLPRRVDNMNTKEYLTAIKQEVIENIKLVKTSPAVQMQPIPNDMFDLQDLDSQRRENVDPDKRNKA</sequence>
<evidence type="ECO:0000259" key="2">
    <source>
        <dbReference type="Pfam" id="PF00850"/>
    </source>
</evidence>
<dbReference type="WBParaSite" id="jg7127">
    <property type="protein sequence ID" value="jg7127"/>
    <property type="gene ID" value="jg7127"/>
</dbReference>
<dbReference type="Proteomes" id="UP000887574">
    <property type="component" value="Unplaced"/>
</dbReference>
<evidence type="ECO:0000256" key="1">
    <source>
        <dbReference type="ARBA" id="ARBA00048287"/>
    </source>
</evidence>
<reference evidence="4" key="1">
    <citation type="submission" date="2022-11" db="UniProtKB">
        <authorList>
            <consortium name="WormBaseParasite"/>
        </authorList>
    </citation>
    <scope>IDENTIFICATION</scope>
</reference>